<dbReference type="GO" id="GO:0006355">
    <property type="term" value="P:regulation of DNA-templated transcription"/>
    <property type="evidence" value="ECO:0007669"/>
    <property type="project" value="TreeGrafter"/>
</dbReference>
<dbReference type="InterPro" id="IPR019510">
    <property type="entry name" value="AKAP7-like_phosphoesterase"/>
</dbReference>
<keyword evidence="5" id="KW-1185">Reference proteome</keyword>
<dbReference type="GO" id="GO:0005634">
    <property type="term" value="C:nucleus"/>
    <property type="evidence" value="ECO:0007669"/>
    <property type="project" value="TreeGrafter"/>
</dbReference>
<evidence type="ECO:0000313" key="5">
    <source>
        <dbReference type="Proteomes" id="UP000271162"/>
    </source>
</evidence>
<dbReference type="GO" id="GO:0006307">
    <property type="term" value="P:DNA alkylation repair"/>
    <property type="evidence" value="ECO:0007669"/>
    <property type="project" value="InterPro"/>
</dbReference>
<dbReference type="STRING" id="27835.A0A0N4YHY1"/>
<protein>
    <submittedName>
        <fullName evidence="6">Activating signal cointegrator 1 complex subunit 1 (inferred by orthology to a human protein)</fullName>
    </submittedName>
</protein>
<dbReference type="EMBL" id="UYSL01022234">
    <property type="protein sequence ID" value="VDL80090.1"/>
    <property type="molecule type" value="Genomic_DNA"/>
</dbReference>
<dbReference type="Gene3D" id="3.30.1370.10">
    <property type="entry name" value="K Homology domain, type 1"/>
    <property type="match status" value="1"/>
</dbReference>
<dbReference type="Proteomes" id="UP000271162">
    <property type="component" value="Unassembled WGS sequence"/>
</dbReference>
<evidence type="ECO:0000313" key="4">
    <source>
        <dbReference type="EMBL" id="VDL80090.1"/>
    </source>
</evidence>
<dbReference type="SMART" id="SM00322">
    <property type="entry name" value="KH"/>
    <property type="match status" value="1"/>
</dbReference>
<keyword evidence="1" id="KW-0694">RNA-binding</keyword>
<name>A0A0N4YHY1_NIPBR</name>
<dbReference type="InterPro" id="IPR009210">
    <property type="entry name" value="ASCC1"/>
</dbReference>
<evidence type="ECO:0000256" key="2">
    <source>
        <dbReference type="SAM" id="MobiDB-lite"/>
    </source>
</evidence>
<dbReference type="AlphaFoldDB" id="A0A0N4YHY1"/>
<evidence type="ECO:0000313" key="6">
    <source>
        <dbReference type="WBParaSite" id="NBR_0001649401-mRNA-1"/>
    </source>
</evidence>
<sequence>MASGGFPLYVETYKIGNRVYRRNVYKRNATNGSEDVGDVPDAYADDYEDDAPCGAQDAILAKRERQLSGDKEQPTKSDEPKICDSDPRVTFDGKKYTAEIYVPSAFYGKLIGARGTTRRELEDSTQCRLTIPRKGQNGNVEIKSLVGLENVQRCLDRIEFLVSEARKTAPVTHFLAIPCNQPDIIQSFELFKEAVINNQDVPEPSRNPDLFIAPTKIHITVCVLWIFDDEEKKKAIDVINQCREDIL</sequence>
<reference evidence="6" key="1">
    <citation type="submission" date="2017-02" db="UniProtKB">
        <authorList>
            <consortium name="WormBaseParasite"/>
        </authorList>
    </citation>
    <scope>IDENTIFICATION</scope>
</reference>
<dbReference type="PANTHER" id="PTHR13360:SF1">
    <property type="entry name" value="ACTIVATING SIGNAL COINTEGRATOR 1 COMPLEX SUBUNIT 1"/>
    <property type="match status" value="1"/>
</dbReference>
<gene>
    <name evidence="4" type="ORF">NBR_LOCUS16495</name>
</gene>
<evidence type="ECO:0000259" key="3">
    <source>
        <dbReference type="SMART" id="SM00322"/>
    </source>
</evidence>
<dbReference type="InterPro" id="IPR004087">
    <property type="entry name" value="KH_dom"/>
</dbReference>
<evidence type="ECO:0000256" key="1">
    <source>
        <dbReference type="PROSITE-ProRule" id="PRU00117"/>
    </source>
</evidence>
<reference evidence="4 5" key="2">
    <citation type="submission" date="2018-11" db="EMBL/GenBank/DDBJ databases">
        <authorList>
            <consortium name="Pathogen Informatics"/>
        </authorList>
    </citation>
    <scope>NUCLEOTIDE SEQUENCE [LARGE SCALE GENOMIC DNA]</scope>
</reference>
<dbReference type="Pfam" id="PF00013">
    <property type="entry name" value="KH_1"/>
    <property type="match status" value="1"/>
</dbReference>
<accession>A0A0N4YHY1</accession>
<dbReference type="PROSITE" id="PS50084">
    <property type="entry name" value="KH_TYPE_1"/>
    <property type="match status" value="1"/>
</dbReference>
<proteinExistence type="predicted"/>
<dbReference type="GO" id="GO:0003723">
    <property type="term" value="F:RNA binding"/>
    <property type="evidence" value="ECO:0007669"/>
    <property type="project" value="UniProtKB-UniRule"/>
</dbReference>
<dbReference type="SUPFAM" id="SSF54791">
    <property type="entry name" value="Eukaryotic type KH-domain (KH-domain type I)"/>
    <property type="match status" value="1"/>
</dbReference>
<dbReference type="InterPro" id="IPR036612">
    <property type="entry name" value="KH_dom_type_1_sf"/>
</dbReference>
<dbReference type="OMA" id="NDDPCEV"/>
<feature type="domain" description="K Homology" evidence="3">
    <location>
        <begin position="94"/>
        <end position="163"/>
    </location>
</feature>
<dbReference type="PANTHER" id="PTHR13360">
    <property type="entry name" value="ACTIVATING SIGNAL COINTEGRATOR 1 COMPLEX SUBUNIT 1"/>
    <property type="match status" value="1"/>
</dbReference>
<dbReference type="WBParaSite" id="NBR_0001649401-mRNA-1">
    <property type="protein sequence ID" value="NBR_0001649401-mRNA-1"/>
    <property type="gene ID" value="NBR_0001649401"/>
</dbReference>
<feature type="region of interest" description="Disordered" evidence="2">
    <location>
        <begin position="64"/>
        <end position="84"/>
    </location>
</feature>
<dbReference type="InterPro" id="IPR004088">
    <property type="entry name" value="KH_dom_type_1"/>
</dbReference>
<dbReference type="Pfam" id="PF10469">
    <property type="entry name" value="AKAP7_NLS"/>
    <property type="match status" value="1"/>
</dbReference>
<dbReference type="Gene3D" id="3.90.1140.10">
    <property type="entry name" value="Cyclic phosphodiesterase"/>
    <property type="match status" value="1"/>
</dbReference>
<organism evidence="6">
    <name type="scientific">Nippostrongylus brasiliensis</name>
    <name type="common">Rat hookworm</name>
    <dbReference type="NCBI Taxonomy" id="27835"/>
    <lineage>
        <taxon>Eukaryota</taxon>
        <taxon>Metazoa</taxon>
        <taxon>Ecdysozoa</taxon>
        <taxon>Nematoda</taxon>
        <taxon>Chromadorea</taxon>
        <taxon>Rhabditida</taxon>
        <taxon>Rhabditina</taxon>
        <taxon>Rhabditomorpha</taxon>
        <taxon>Strongyloidea</taxon>
        <taxon>Heligmosomidae</taxon>
        <taxon>Nippostrongylus</taxon>
    </lineage>
</organism>